<dbReference type="PROSITE" id="PS50931">
    <property type="entry name" value="HTH_LYSR"/>
    <property type="match status" value="1"/>
</dbReference>
<dbReference type="FunFam" id="1.10.10.10:FF:000001">
    <property type="entry name" value="LysR family transcriptional regulator"/>
    <property type="match status" value="1"/>
</dbReference>
<dbReference type="SUPFAM" id="SSF46785">
    <property type="entry name" value="Winged helix' DNA-binding domain"/>
    <property type="match status" value="1"/>
</dbReference>
<evidence type="ECO:0000259" key="6">
    <source>
        <dbReference type="PROSITE" id="PS50931"/>
    </source>
</evidence>
<dbReference type="Pfam" id="PF00126">
    <property type="entry name" value="HTH_1"/>
    <property type="match status" value="1"/>
</dbReference>
<comment type="similarity">
    <text evidence="1">Belongs to the LysR transcriptional regulatory family.</text>
</comment>
<feature type="signal peptide" evidence="5">
    <location>
        <begin position="1"/>
        <end position="28"/>
    </location>
</feature>
<feature type="domain" description="HTH lysR-type" evidence="6">
    <location>
        <begin position="7"/>
        <end position="64"/>
    </location>
</feature>
<gene>
    <name evidence="7" type="ORF">LCR_19245</name>
</gene>
<dbReference type="InterPro" id="IPR036388">
    <property type="entry name" value="WH-like_DNA-bd_sf"/>
</dbReference>
<dbReference type="Pfam" id="PF03466">
    <property type="entry name" value="LysR_substrate"/>
    <property type="match status" value="1"/>
</dbReference>
<evidence type="ECO:0000256" key="1">
    <source>
        <dbReference type="ARBA" id="ARBA00009437"/>
    </source>
</evidence>
<evidence type="ECO:0000256" key="4">
    <source>
        <dbReference type="ARBA" id="ARBA00023163"/>
    </source>
</evidence>
<comment type="caution">
    <text evidence="7">The sequence shown here is derived from an EMBL/GenBank/DDBJ whole genome shotgun (WGS) entry which is preliminary data.</text>
</comment>
<dbReference type="PANTHER" id="PTHR30537">
    <property type="entry name" value="HTH-TYPE TRANSCRIPTIONAL REGULATOR"/>
    <property type="match status" value="1"/>
</dbReference>
<dbReference type="Proteomes" id="UP000078435">
    <property type="component" value="Unassembled WGS sequence"/>
</dbReference>
<dbReference type="PANTHER" id="PTHR30537:SF5">
    <property type="entry name" value="HTH-TYPE TRANSCRIPTIONAL ACTIVATOR TTDR-RELATED"/>
    <property type="match status" value="1"/>
</dbReference>
<dbReference type="RefSeq" id="WP_026457533.1">
    <property type="nucleotide sequence ID" value="NZ_AP027939.1"/>
</dbReference>
<dbReference type="EMBL" id="JMGO02000010">
    <property type="protein sequence ID" value="KXU79427.1"/>
    <property type="molecule type" value="Genomic_DNA"/>
</dbReference>
<dbReference type="CDD" id="cd08422">
    <property type="entry name" value="PBP2_CrgA_like"/>
    <property type="match status" value="1"/>
</dbReference>
<organism evidence="7 8">
    <name type="scientific">Aeromonas enteropelogenes</name>
    <name type="common">Aeromonas trota</name>
    <dbReference type="NCBI Taxonomy" id="29489"/>
    <lineage>
        <taxon>Bacteria</taxon>
        <taxon>Pseudomonadati</taxon>
        <taxon>Pseudomonadota</taxon>
        <taxon>Gammaproteobacteria</taxon>
        <taxon>Aeromonadales</taxon>
        <taxon>Aeromonadaceae</taxon>
        <taxon>Aeromonas</taxon>
    </lineage>
</organism>
<dbReference type="Gene3D" id="1.10.10.10">
    <property type="entry name" value="Winged helix-like DNA-binding domain superfamily/Winged helix DNA-binding domain"/>
    <property type="match status" value="1"/>
</dbReference>
<reference evidence="7 8" key="1">
    <citation type="submission" date="2016-02" db="EMBL/GenBank/DDBJ databases">
        <title>Draft genome sequence of Aeromonas trota strain 1999lcr isolated from cerebrospinal fluid (CSF).</title>
        <authorList>
            <person name="Dallagassa C.B."/>
            <person name="Prediger K.C."/>
            <person name="Weiss V.A."/>
            <person name="Assis F.E."/>
            <person name="Baura V."/>
            <person name="Cruz L.M."/>
            <person name="Souza E.M."/>
            <person name="Pedrosa F.O."/>
            <person name="Fadel-Picheth C.M."/>
        </authorList>
    </citation>
    <scope>NUCLEOTIDE SEQUENCE [LARGE SCALE GENOMIC DNA]</scope>
    <source>
        <strain evidence="7 8">1999lcr</strain>
    </source>
</reference>
<name>A0A175VG23_AEREN</name>
<dbReference type="OrthoDB" id="9786526at2"/>
<keyword evidence="2" id="KW-0805">Transcription regulation</keyword>
<dbReference type="Gene3D" id="3.40.190.290">
    <property type="match status" value="1"/>
</dbReference>
<evidence type="ECO:0000256" key="5">
    <source>
        <dbReference type="SAM" id="SignalP"/>
    </source>
</evidence>
<dbReference type="SUPFAM" id="SSF53850">
    <property type="entry name" value="Periplasmic binding protein-like II"/>
    <property type="match status" value="1"/>
</dbReference>
<dbReference type="GO" id="GO:0003700">
    <property type="term" value="F:DNA-binding transcription factor activity"/>
    <property type="evidence" value="ECO:0007669"/>
    <property type="project" value="InterPro"/>
</dbReference>
<dbReference type="AlphaFoldDB" id="A0A175VG23"/>
<dbReference type="InterPro" id="IPR005119">
    <property type="entry name" value="LysR_subst-bd"/>
</dbReference>
<evidence type="ECO:0000313" key="8">
    <source>
        <dbReference type="Proteomes" id="UP000078435"/>
    </source>
</evidence>
<feature type="chain" id="PRO_5008042853" evidence="5">
    <location>
        <begin position="29"/>
        <end position="310"/>
    </location>
</feature>
<dbReference type="InterPro" id="IPR058163">
    <property type="entry name" value="LysR-type_TF_proteobact-type"/>
</dbReference>
<keyword evidence="4" id="KW-0804">Transcription</keyword>
<keyword evidence="5" id="KW-0732">Signal</keyword>
<keyword evidence="3" id="KW-0238">DNA-binding</keyword>
<sequence>MSHHKLDTLYLMRLLVAIVRCGSFAAAAAQLGITPSKASKDLRHLEQSLGNTLLSRTTRRVQLTDAGELAYRQADQMIALHEQLLDGLQRRRSALCGELRITAPDLWGEVVLTPVLLRFRADHPEVRIIADFSNTPADLLRDNLHVAFRSTELGSQPYLARPIAVDDLVLCASADYLDRHPPLSEPQDLQQHPLITRCQEYSRHERWTLLAQGREIPLEVAGELAFSSKKAIHQAMRQGLGIARLPRYLVAAELAEGVVREVLPDYRPKGANFYALYTQRRAESALVGHFLDYVIEALGKTQSGHPDDNQ</sequence>
<evidence type="ECO:0000256" key="2">
    <source>
        <dbReference type="ARBA" id="ARBA00023015"/>
    </source>
</evidence>
<dbReference type="InterPro" id="IPR036390">
    <property type="entry name" value="WH_DNA-bd_sf"/>
</dbReference>
<dbReference type="InterPro" id="IPR000847">
    <property type="entry name" value="LysR_HTH_N"/>
</dbReference>
<dbReference type="GO" id="GO:0043565">
    <property type="term" value="F:sequence-specific DNA binding"/>
    <property type="evidence" value="ECO:0007669"/>
    <property type="project" value="TreeGrafter"/>
</dbReference>
<proteinExistence type="inferred from homology"/>
<protein>
    <submittedName>
        <fullName evidence="7">Transcriptional regulator</fullName>
    </submittedName>
</protein>
<dbReference type="GO" id="GO:0006351">
    <property type="term" value="P:DNA-templated transcription"/>
    <property type="evidence" value="ECO:0007669"/>
    <property type="project" value="TreeGrafter"/>
</dbReference>
<evidence type="ECO:0000256" key="3">
    <source>
        <dbReference type="ARBA" id="ARBA00023125"/>
    </source>
</evidence>
<dbReference type="STRING" id="29489.VL01_00875"/>
<evidence type="ECO:0000313" key="7">
    <source>
        <dbReference type="EMBL" id="KXU79427.1"/>
    </source>
</evidence>
<accession>A0A175VG23</accession>